<organism evidence="2 3">
    <name type="scientific">Triparma verrucosa</name>
    <dbReference type="NCBI Taxonomy" id="1606542"/>
    <lineage>
        <taxon>Eukaryota</taxon>
        <taxon>Sar</taxon>
        <taxon>Stramenopiles</taxon>
        <taxon>Ochrophyta</taxon>
        <taxon>Bolidophyceae</taxon>
        <taxon>Parmales</taxon>
        <taxon>Triparmaceae</taxon>
        <taxon>Triparma</taxon>
    </lineage>
</organism>
<keyword evidence="1" id="KW-1133">Transmembrane helix</keyword>
<proteinExistence type="predicted"/>
<feature type="transmembrane region" description="Helical" evidence="1">
    <location>
        <begin position="185"/>
        <end position="205"/>
    </location>
</feature>
<feature type="transmembrane region" description="Helical" evidence="1">
    <location>
        <begin position="469"/>
        <end position="488"/>
    </location>
</feature>
<evidence type="ECO:0000313" key="2">
    <source>
        <dbReference type="EMBL" id="GMH97531.1"/>
    </source>
</evidence>
<feature type="transmembrane region" description="Helical" evidence="1">
    <location>
        <begin position="300"/>
        <end position="324"/>
    </location>
</feature>
<feature type="transmembrane region" description="Helical" evidence="1">
    <location>
        <begin position="508"/>
        <end position="531"/>
    </location>
</feature>
<feature type="transmembrane region" description="Helical" evidence="1">
    <location>
        <begin position="141"/>
        <end position="165"/>
    </location>
</feature>
<accession>A0A9W7C019</accession>
<comment type="caution">
    <text evidence="2">The sequence shown here is derived from an EMBL/GenBank/DDBJ whole genome shotgun (WGS) entry which is preliminary data.</text>
</comment>
<protein>
    <recommendedName>
        <fullName evidence="4">Transmembrane protein</fullName>
    </recommendedName>
</protein>
<name>A0A9W7C019_9STRA</name>
<reference evidence="3" key="1">
    <citation type="journal article" date="2023" name="Commun. Biol.">
        <title>Genome analysis of Parmales, the sister group of diatoms, reveals the evolutionary specialization of diatoms from phago-mixotrophs to photoautotrophs.</title>
        <authorList>
            <person name="Ban H."/>
            <person name="Sato S."/>
            <person name="Yoshikawa S."/>
            <person name="Yamada K."/>
            <person name="Nakamura Y."/>
            <person name="Ichinomiya M."/>
            <person name="Sato N."/>
            <person name="Blanc-Mathieu R."/>
            <person name="Endo H."/>
            <person name="Kuwata A."/>
            <person name="Ogata H."/>
        </authorList>
    </citation>
    <scope>NUCLEOTIDE SEQUENCE [LARGE SCALE GENOMIC DNA]</scope>
    <source>
        <strain evidence="3">NIES 3699</strain>
    </source>
</reference>
<feature type="transmembrane region" description="Helical" evidence="1">
    <location>
        <begin position="243"/>
        <end position="265"/>
    </location>
</feature>
<sequence length="532" mass="59576">MAQVAPERSPLLALTLSIDNHLSKLLPFVRENKDAIELPSSPPTNHQNKDAIDPNHHSKECIKYMLKQASGMDAADNEAKSKAKDVGLNRRQTRDTQDITKSLTMLHSKMMKERDRIRLGVDHNTFMDWKVSPPVAAAVTFHVMLVMYLVTLVFCVFVYAVVNLITLTASDESNSHSDRVSYTKALLTILGGSGYFLSMTLFAFFSSMTTFSIVSVLSMGMPVLFVGFAGFFNPAIFAQVSGYSVNVIFIFLCAAMSITYTYMYIKDKEHGFNYLHILATKAALRRTGVVQLFQLSDRTYWKVLVTLLALAIKVCGNKGLLILLSRNTPKPWLCDLTLFVYEYATALMCRILQMSIPDTTTAQLISLAAAVVEVATRNFFFVLFLKAGMNNSFWVEKDRMAYAKRAKLRVQDCSNDMVVEYLSTFTSSLFLLYLEPSGVFKFASDEAVSSSTVLMLAAYQLAPEIGLDFYATFMEVFAGLKMVHIMYWSRGAGSDPRSRNFFDRQGDLFKATVTKITMTVAVTCFILIACIK</sequence>
<evidence type="ECO:0008006" key="4">
    <source>
        <dbReference type="Google" id="ProtNLM"/>
    </source>
</evidence>
<evidence type="ECO:0000313" key="3">
    <source>
        <dbReference type="Proteomes" id="UP001165160"/>
    </source>
</evidence>
<keyword evidence="1" id="KW-0812">Transmembrane</keyword>
<keyword evidence="3" id="KW-1185">Reference proteome</keyword>
<dbReference type="EMBL" id="BRXX01000202">
    <property type="protein sequence ID" value="GMH97531.1"/>
    <property type="molecule type" value="Genomic_DNA"/>
</dbReference>
<keyword evidence="1" id="KW-0472">Membrane</keyword>
<dbReference type="AlphaFoldDB" id="A0A9W7C019"/>
<gene>
    <name evidence="2" type="ORF">TrVE_jg7913</name>
</gene>
<evidence type="ECO:0000256" key="1">
    <source>
        <dbReference type="SAM" id="Phobius"/>
    </source>
</evidence>
<feature type="transmembrane region" description="Helical" evidence="1">
    <location>
        <begin position="362"/>
        <end position="385"/>
    </location>
</feature>
<feature type="transmembrane region" description="Helical" evidence="1">
    <location>
        <begin position="211"/>
        <end position="231"/>
    </location>
</feature>
<feature type="transmembrane region" description="Helical" evidence="1">
    <location>
        <begin position="336"/>
        <end position="356"/>
    </location>
</feature>
<dbReference type="Proteomes" id="UP001165160">
    <property type="component" value="Unassembled WGS sequence"/>
</dbReference>